<keyword evidence="1" id="KW-0472">Membrane</keyword>
<comment type="caution">
    <text evidence="2">The sequence shown here is derived from an EMBL/GenBank/DDBJ whole genome shotgun (WGS) entry which is preliminary data.</text>
</comment>
<dbReference type="Proteomes" id="UP000250321">
    <property type="component" value="Unassembled WGS sequence"/>
</dbReference>
<sequence length="78" mass="8607">MLTIRFAFCQCGRGEEGPGARETSPRRFASRFGAQGSWVVALSDKGSLVRFLGSMLAISSFFGWVVCGWITWPSPSWD</sequence>
<dbReference type="AlphaFoldDB" id="A0A314UH44"/>
<proteinExistence type="predicted"/>
<keyword evidence="1" id="KW-0812">Transmembrane</keyword>
<dbReference type="EMBL" id="PJQY01003583">
    <property type="protein sequence ID" value="PQM36102.1"/>
    <property type="molecule type" value="Genomic_DNA"/>
</dbReference>
<gene>
    <name evidence="2" type="ORF">Pyn_29463</name>
</gene>
<protein>
    <submittedName>
        <fullName evidence="2">Uncharacterized protein</fullName>
    </submittedName>
</protein>
<evidence type="ECO:0000256" key="1">
    <source>
        <dbReference type="SAM" id="Phobius"/>
    </source>
</evidence>
<organism evidence="2 3">
    <name type="scientific">Prunus yedoensis var. nudiflora</name>
    <dbReference type="NCBI Taxonomy" id="2094558"/>
    <lineage>
        <taxon>Eukaryota</taxon>
        <taxon>Viridiplantae</taxon>
        <taxon>Streptophyta</taxon>
        <taxon>Embryophyta</taxon>
        <taxon>Tracheophyta</taxon>
        <taxon>Spermatophyta</taxon>
        <taxon>Magnoliopsida</taxon>
        <taxon>eudicotyledons</taxon>
        <taxon>Gunneridae</taxon>
        <taxon>Pentapetalae</taxon>
        <taxon>rosids</taxon>
        <taxon>fabids</taxon>
        <taxon>Rosales</taxon>
        <taxon>Rosaceae</taxon>
        <taxon>Amygdaloideae</taxon>
        <taxon>Amygdaleae</taxon>
        <taxon>Prunus</taxon>
    </lineage>
</organism>
<name>A0A314UH44_PRUYE</name>
<keyword evidence="1" id="KW-1133">Transmembrane helix</keyword>
<accession>A0A314UH44</accession>
<keyword evidence="3" id="KW-1185">Reference proteome</keyword>
<evidence type="ECO:0000313" key="3">
    <source>
        <dbReference type="Proteomes" id="UP000250321"/>
    </source>
</evidence>
<reference evidence="2 3" key="1">
    <citation type="submission" date="2018-02" db="EMBL/GenBank/DDBJ databases">
        <title>Draft genome of wild Prunus yedoensis var. nudiflora.</title>
        <authorList>
            <person name="Baek S."/>
            <person name="Kim J.-H."/>
            <person name="Choi K."/>
            <person name="Kim G.-B."/>
            <person name="Cho A."/>
            <person name="Jang H."/>
            <person name="Shin C.-H."/>
            <person name="Yu H.-J."/>
            <person name="Mun J.-H."/>
        </authorList>
    </citation>
    <scope>NUCLEOTIDE SEQUENCE [LARGE SCALE GENOMIC DNA]</scope>
    <source>
        <strain evidence="3">cv. Jeju island</strain>
        <tissue evidence="2">Leaf</tissue>
    </source>
</reference>
<evidence type="ECO:0000313" key="2">
    <source>
        <dbReference type="EMBL" id="PQM36102.1"/>
    </source>
</evidence>
<feature type="transmembrane region" description="Helical" evidence="1">
    <location>
        <begin position="51"/>
        <end position="72"/>
    </location>
</feature>